<keyword evidence="5 6" id="KW-0378">Hydrolase</keyword>
<reference evidence="7" key="1">
    <citation type="submission" date="2010-04" db="EMBL/GenBank/DDBJ databases">
        <title>Complete sequence of Methanocaldococcus infernus ME.</title>
        <authorList>
            <consortium name="US DOE Joint Genome Institute"/>
            <person name="Lucas S."/>
            <person name="Copeland A."/>
            <person name="Lapidus A."/>
            <person name="Cheng J.-F."/>
            <person name="Bruce D."/>
            <person name="Goodwin L."/>
            <person name="Pitluck S."/>
            <person name="Munk A.C."/>
            <person name="Detter J.C."/>
            <person name="Han C."/>
            <person name="Tapia R."/>
            <person name="Land M."/>
            <person name="Hauser L."/>
            <person name="Kyrpides N."/>
            <person name="Mikhailova N."/>
            <person name="Sieprawska-Lupa M."/>
            <person name="Whitman W.B."/>
            <person name="Woyke T."/>
        </authorList>
    </citation>
    <scope>NUCLEOTIDE SEQUENCE [LARGE SCALE GENOMIC DNA]</scope>
    <source>
        <strain evidence="7">ME</strain>
    </source>
</reference>
<keyword evidence="4 6" id="KW-0255">Endonuclease</keyword>
<dbReference type="GO" id="GO:0004526">
    <property type="term" value="F:ribonuclease P activity"/>
    <property type="evidence" value="ECO:0007669"/>
    <property type="project" value="UniProtKB-UniRule"/>
</dbReference>
<dbReference type="InterPro" id="IPR016434">
    <property type="entry name" value="Rnp2_archaea"/>
</dbReference>
<evidence type="ECO:0000256" key="6">
    <source>
        <dbReference type="HAMAP-Rule" id="MF_00755"/>
    </source>
</evidence>
<dbReference type="EC" id="3.1.26.5" evidence="6"/>
<comment type="subcellular location">
    <subcellularLocation>
        <location evidence="6">Cytoplasm</location>
    </subcellularLocation>
</comment>
<dbReference type="GO" id="GO:0005737">
    <property type="term" value="C:cytoplasm"/>
    <property type="evidence" value="ECO:0007669"/>
    <property type="project" value="UniProtKB-SubCell"/>
</dbReference>
<keyword evidence="3 6" id="KW-0540">Nuclease</keyword>
<name>D5VTL3_METIM</name>
<comment type="subunit">
    <text evidence="6">Consists of a catalytic RNA component and at least 4-5 protein subunits.</text>
</comment>
<dbReference type="SUPFAM" id="SSF160350">
    <property type="entry name" value="Rnp2-like"/>
    <property type="match status" value="1"/>
</dbReference>
<protein>
    <recommendedName>
        <fullName evidence="6">Ribonuclease P protein component 2</fullName>
        <shortName evidence="6">RNase P component 2</shortName>
        <ecNumber evidence="6">3.1.26.5</ecNumber>
    </recommendedName>
    <alternativeName>
        <fullName evidence="6">Pop5</fullName>
    </alternativeName>
</protein>
<organism evidence="7 8">
    <name type="scientific">Methanocaldococcus infernus (strain DSM 11812 / JCM 15783 / ME)</name>
    <dbReference type="NCBI Taxonomy" id="573063"/>
    <lineage>
        <taxon>Archaea</taxon>
        <taxon>Methanobacteriati</taxon>
        <taxon>Methanobacteriota</taxon>
        <taxon>Methanomada group</taxon>
        <taxon>Methanococci</taxon>
        <taxon>Methanococcales</taxon>
        <taxon>Methanocaldococcaceae</taxon>
        <taxon>Methanocaldococcus</taxon>
    </lineage>
</organism>
<keyword evidence="8" id="KW-1185">Reference proteome</keyword>
<evidence type="ECO:0000256" key="2">
    <source>
        <dbReference type="ARBA" id="ARBA00022694"/>
    </source>
</evidence>
<dbReference type="InterPro" id="IPR002759">
    <property type="entry name" value="Pop5/Rpp14/Rnp2-like"/>
</dbReference>
<dbReference type="Proteomes" id="UP000002061">
    <property type="component" value="Chromosome"/>
</dbReference>
<gene>
    <name evidence="6" type="primary">rnp2</name>
    <name evidence="7" type="ordered locus">Metin_1266</name>
</gene>
<keyword evidence="2 6" id="KW-0819">tRNA processing</keyword>
<dbReference type="eggNOG" id="arCOG01365">
    <property type="taxonomic scope" value="Archaea"/>
</dbReference>
<evidence type="ECO:0000313" key="7">
    <source>
        <dbReference type="EMBL" id="ADG13916.1"/>
    </source>
</evidence>
<dbReference type="HAMAP" id="MF_00755">
    <property type="entry name" value="RNase_P_2"/>
    <property type="match status" value="1"/>
</dbReference>
<evidence type="ECO:0000256" key="3">
    <source>
        <dbReference type="ARBA" id="ARBA00022722"/>
    </source>
</evidence>
<sequence>MEMLKPLPPTLREKKRYLAIKILYEDEISEGEFIRLLRDASLKFIGYWGTAKANPWLVYYNYPYAIVRCQRDHVDFVKSSLILVREFKDKPINIICLGVSGTIRKAKIKFLGIKPKRWFLVKREKK</sequence>
<evidence type="ECO:0000256" key="1">
    <source>
        <dbReference type="ARBA" id="ARBA00022490"/>
    </source>
</evidence>
<dbReference type="STRING" id="573063.Metin_1266"/>
<dbReference type="KEGG" id="mif:Metin_1266"/>
<dbReference type="AlphaFoldDB" id="D5VTL3"/>
<comment type="function">
    <text evidence="6">Part of ribonuclease P, a protein complex that generates mature tRNA molecules by cleaving their 5'-ends.</text>
</comment>
<evidence type="ECO:0000256" key="5">
    <source>
        <dbReference type="ARBA" id="ARBA00022801"/>
    </source>
</evidence>
<dbReference type="Gene3D" id="3.30.70.3250">
    <property type="entry name" value="Ribonuclease P, Pop5 subunit"/>
    <property type="match status" value="1"/>
</dbReference>
<dbReference type="InterPro" id="IPR038085">
    <property type="entry name" value="Rnp2-like_sf"/>
</dbReference>
<accession>D5VTL3</accession>
<dbReference type="PANTHER" id="PTHR15441">
    <property type="entry name" value="RIBONUCLEASE P PROTEIN SUBUNIT P14"/>
    <property type="match status" value="1"/>
</dbReference>
<dbReference type="GO" id="GO:0001682">
    <property type="term" value="P:tRNA 5'-leader removal"/>
    <property type="evidence" value="ECO:0007669"/>
    <property type="project" value="UniProtKB-UniRule"/>
</dbReference>
<dbReference type="HOGENOM" id="CLU_137733_1_0_2"/>
<proteinExistence type="inferred from homology"/>
<dbReference type="Pfam" id="PF01900">
    <property type="entry name" value="RNase_P_Rpp14"/>
    <property type="match status" value="1"/>
</dbReference>
<dbReference type="PANTHER" id="PTHR15441:SF2">
    <property type="entry name" value="RIBONUCLEASE P_MRP PROTEIN SUBUNIT POP5"/>
    <property type="match status" value="1"/>
</dbReference>
<keyword evidence="1 6" id="KW-0963">Cytoplasm</keyword>
<dbReference type="PIRSF" id="PIRSF004952">
    <property type="entry name" value="RNase_P_2"/>
    <property type="match status" value="1"/>
</dbReference>
<dbReference type="EMBL" id="CP002009">
    <property type="protein sequence ID" value="ADG13916.1"/>
    <property type="molecule type" value="Genomic_DNA"/>
</dbReference>
<comment type="similarity">
    <text evidence="6">Belongs to the eukaryotic/archaeal RNase P protein component 2 family.</text>
</comment>
<evidence type="ECO:0000256" key="4">
    <source>
        <dbReference type="ARBA" id="ARBA00022759"/>
    </source>
</evidence>
<evidence type="ECO:0000313" key="8">
    <source>
        <dbReference type="Proteomes" id="UP000002061"/>
    </source>
</evidence>
<dbReference type="GO" id="GO:0030677">
    <property type="term" value="C:ribonuclease P complex"/>
    <property type="evidence" value="ECO:0007669"/>
    <property type="project" value="UniProtKB-UniRule"/>
</dbReference>
<comment type="catalytic activity">
    <reaction evidence="6">
        <text>Endonucleolytic cleavage of RNA, removing 5'-extranucleotides from tRNA precursor.</text>
        <dbReference type="EC" id="3.1.26.5"/>
    </reaction>
</comment>